<evidence type="ECO:0000259" key="4">
    <source>
        <dbReference type="Pfam" id="PF14383"/>
    </source>
</evidence>
<evidence type="ECO:0000256" key="1">
    <source>
        <dbReference type="SAM" id="Coils"/>
    </source>
</evidence>
<feature type="compositionally biased region" description="Low complexity" evidence="2">
    <location>
        <begin position="580"/>
        <end position="595"/>
    </location>
</feature>
<gene>
    <name evidence="5" type="ORF">ACJIZ3_013563</name>
</gene>
<keyword evidence="6" id="KW-1185">Reference proteome</keyword>
<feature type="domain" description="DUF3741" evidence="4">
    <location>
        <begin position="81"/>
        <end position="111"/>
    </location>
</feature>
<feature type="compositionally biased region" description="Polar residues" evidence="2">
    <location>
        <begin position="250"/>
        <end position="270"/>
    </location>
</feature>
<feature type="region of interest" description="Disordered" evidence="2">
    <location>
        <begin position="578"/>
        <end position="597"/>
    </location>
</feature>
<feature type="region of interest" description="Disordered" evidence="2">
    <location>
        <begin position="243"/>
        <end position="270"/>
    </location>
</feature>
<protein>
    <recommendedName>
        <fullName evidence="7">DUF4378 domain-containing protein</fullName>
    </recommendedName>
</protein>
<evidence type="ECO:0000259" key="3">
    <source>
        <dbReference type="Pfam" id="PF14309"/>
    </source>
</evidence>
<accession>A0ABD3RU67</accession>
<name>A0ABD3RU67_9LAMI</name>
<dbReference type="Pfam" id="PF14309">
    <property type="entry name" value="DUF4378"/>
    <property type="match status" value="1"/>
</dbReference>
<feature type="region of interest" description="Disordered" evidence="2">
    <location>
        <begin position="413"/>
        <end position="434"/>
    </location>
</feature>
<evidence type="ECO:0000313" key="5">
    <source>
        <dbReference type="EMBL" id="KAL3812295.1"/>
    </source>
</evidence>
<organism evidence="5 6">
    <name type="scientific">Penstemon smallii</name>
    <dbReference type="NCBI Taxonomy" id="265156"/>
    <lineage>
        <taxon>Eukaryota</taxon>
        <taxon>Viridiplantae</taxon>
        <taxon>Streptophyta</taxon>
        <taxon>Embryophyta</taxon>
        <taxon>Tracheophyta</taxon>
        <taxon>Spermatophyta</taxon>
        <taxon>Magnoliopsida</taxon>
        <taxon>eudicotyledons</taxon>
        <taxon>Gunneridae</taxon>
        <taxon>Pentapetalae</taxon>
        <taxon>asterids</taxon>
        <taxon>lamiids</taxon>
        <taxon>Lamiales</taxon>
        <taxon>Plantaginaceae</taxon>
        <taxon>Cheloneae</taxon>
        <taxon>Penstemon</taxon>
    </lineage>
</organism>
<feature type="compositionally biased region" description="Basic and acidic residues" evidence="2">
    <location>
        <begin position="37"/>
        <end position="49"/>
    </location>
</feature>
<dbReference type="EMBL" id="JBJXBP010000008">
    <property type="protein sequence ID" value="KAL3812295.1"/>
    <property type="molecule type" value="Genomic_DNA"/>
</dbReference>
<evidence type="ECO:0000313" key="6">
    <source>
        <dbReference type="Proteomes" id="UP001634393"/>
    </source>
</evidence>
<reference evidence="5 6" key="1">
    <citation type="submission" date="2024-12" db="EMBL/GenBank/DDBJ databases">
        <title>The unique morphological basis and parallel evolutionary history of personate flowers in Penstemon.</title>
        <authorList>
            <person name="Depatie T.H."/>
            <person name="Wessinger C.A."/>
        </authorList>
    </citation>
    <scope>NUCLEOTIDE SEQUENCE [LARGE SCALE GENOMIC DNA]</scope>
    <source>
        <strain evidence="5">WTNN_2</strain>
        <tissue evidence="5">Leaf</tissue>
    </source>
</reference>
<feature type="region of interest" description="Disordered" evidence="2">
    <location>
        <begin position="308"/>
        <end position="400"/>
    </location>
</feature>
<evidence type="ECO:0008006" key="7">
    <source>
        <dbReference type="Google" id="ProtNLM"/>
    </source>
</evidence>
<dbReference type="InterPro" id="IPR025486">
    <property type="entry name" value="DUF4378"/>
</dbReference>
<feature type="coiled-coil region" evidence="1">
    <location>
        <begin position="510"/>
        <end position="537"/>
    </location>
</feature>
<proteinExistence type="predicted"/>
<evidence type="ECO:0000256" key="2">
    <source>
        <dbReference type="SAM" id="MobiDB-lite"/>
    </source>
</evidence>
<sequence length="811" mass="90388">MGIEKQGSKSGNYVGGFLQLFDWNGKSRKKLFSSKSDIPEQSKQKKRCDGNLPSTRLQMLDEDDILAISSIKGSSDYSRSSSVNDEDFYGTKAPSVVARLMGLDSLPKSNILEPASSFSDSQSLQDSYFRAKNLEYLHDPQIMHSGSLQKCQKVMNRPIEKFQTEILPPKSAKSIPITHHKLLSPIKSSSFVPTKDAAHIMEAAVRIIEPGPQAGKKAKMPLVGSSSAPLKVKDLKEKVRLAQKPLKLSEASQRQGESSGVKNHMGATTSVRIFRDSEESIFGEKNKGKSVSLALQAKANVKKRESLNLKETSEFSPNQLFKSQPKTQKSSTLKKPSSQNGSSVLRQNNQKQNSIVDRGGKLPLKNGDSSSTRQRKTSKASSTSKTSSKKLGSEFNKESSSSSEKVNCKKRCIDGNYSSENNRMDKNEKGTQSSDIMDRKNIWDQDSGNMGSDVISFTFTAPMRSTETREHCNIFSEDSRSKKTLLSSGGMSASRFSFLEDKFKGDDSLSTLLEQKLKELTHKVELSQQKKMEIKTEPLPDNLGVLEEIYKRGSSNTQTNKFLDCRLPSPVSVLDHSSFAESSNSTETANSNLTEGSKNCSSVQACEVLGTYSLKTFLSNETDVELSDSASSTSAGIMAKRLETALNSTHCKKRGGWELEYINEILSNIEPMFKDYALGRTSEIIYPRLFDQLENRKGPVSRTKRRVLFDCVSECLDVRFRQYANGGYELWAKGLFVVRRKERLVEEVYKEIMGWSSLGDSMVDDLVDKDMSSKYGRWLDFEVEEFELGIEIESRVLNSLIDELVADILVL</sequence>
<keyword evidence="1" id="KW-0175">Coiled coil</keyword>
<feature type="compositionally biased region" description="Low complexity" evidence="2">
    <location>
        <begin position="379"/>
        <end position="390"/>
    </location>
</feature>
<dbReference type="AlphaFoldDB" id="A0ABD3RU67"/>
<dbReference type="InterPro" id="IPR032795">
    <property type="entry name" value="DUF3741-assoc"/>
</dbReference>
<dbReference type="PANTHER" id="PTHR21726">
    <property type="entry name" value="PHOSPHATIDYLINOSITOL N-ACETYLGLUCOSAMINYLTRANSFERASE SUBUNIT P DOWN SYNDROME CRITICAL REGION PROTEIN 5 -RELATED"/>
    <property type="match status" value="1"/>
</dbReference>
<dbReference type="Proteomes" id="UP001634393">
    <property type="component" value="Unassembled WGS sequence"/>
</dbReference>
<dbReference type="PANTHER" id="PTHR21726:SF29">
    <property type="entry name" value="EXPRESSED PROTEIN"/>
    <property type="match status" value="1"/>
</dbReference>
<dbReference type="Pfam" id="PF14383">
    <property type="entry name" value="VARLMGL"/>
    <property type="match status" value="1"/>
</dbReference>
<comment type="caution">
    <text evidence="5">The sequence shown here is derived from an EMBL/GenBank/DDBJ whole genome shotgun (WGS) entry which is preliminary data.</text>
</comment>
<feature type="domain" description="DUF4378" evidence="3">
    <location>
        <begin position="658"/>
        <end position="803"/>
    </location>
</feature>
<feature type="region of interest" description="Disordered" evidence="2">
    <location>
        <begin position="32"/>
        <end position="53"/>
    </location>
</feature>
<feature type="compositionally biased region" description="Polar residues" evidence="2">
    <location>
        <begin position="314"/>
        <end position="355"/>
    </location>
</feature>